<organism evidence="2 3">
    <name type="scientific">Gopherus evgoodei</name>
    <name type="common">Goodes thornscrub tortoise</name>
    <dbReference type="NCBI Taxonomy" id="1825980"/>
    <lineage>
        <taxon>Eukaryota</taxon>
        <taxon>Metazoa</taxon>
        <taxon>Chordata</taxon>
        <taxon>Craniata</taxon>
        <taxon>Vertebrata</taxon>
        <taxon>Euteleostomi</taxon>
        <taxon>Archelosauria</taxon>
        <taxon>Testudinata</taxon>
        <taxon>Testudines</taxon>
        <taxon>Cryptodira</taxon>
        <taxon>Durocryptodira</taxon>
        <taxon>Testudinoidea</taxon>
        <taxon>Testudinidae</taxon>
        <taxon>Gopherus</taxon>
    </lineage>
</organism>
<evidence type="ECO:0000259" key="1">
    <source>
        <dbReference type="PROSITE" id="PS50853"/>
    </source>
</evidence>
<proteinExistence type="predicted"/>
<reference evidence="2" key="3">
    <citation type="submission" date="2025-09" db="UniProtKB">
        <authorList>
            <consortium name="Ensembl"/>
        </authorList>
    </citation>
    <scope>IDENTIFICATION</scope>
</reference>
<keyword evidence="3" id="KW-1185">Reference proteome</keyword>
<reference evidence="2" key="2">
    <citation type="submission" date="2025-08" db="UniProtKB">
        <authorList>
            <consortium name="Ensembl"/>
        </authorList>
    </citation>
    <scope>IDENTIFICATION</scope>
</reference>
<dbReference type="SUPFAM" id="SSF49265">
    <property type="entry name" value="Fibronectin type III"/>
    <property type="match status" value="1"/>
</dbReference>
<dbReference type="Proteomes" id="UP000694390">
    <property type="component" value="Chromosome 16"/>
</dbReference>
<name>A0A8C4YHU5_9SAUR</name>
<dbReference type="InterPro" id="IPR013783">
    <property type="entry name" value="Ig-like_fold"/>
</dbReference>
<feature type="domain" description="Fibronectin type-III" evidence="1">
    <location>
        <begin position="1"/>
        <end position="85"/>
    </location>
</feature>
<reference evidence="2" key="1">
    <citation type="submission" date="2019-06" db="EMBL/GenBank/DDBJ databases">
        <title>G10K-VGP Goodes thornscrub tortoise genome, primary haplotype.</title>
        <authorList>
            <person name="Murphy B."/>
            <person name="Edwards T."/>
            <person name="Rhie A."/>
            <person name="Koren S."/>
            <person name="Phillippy A."/>
            <person name="Fedrigo O."/>
            <person name="Haase B."/>
            <person name="Mountcastle J."/>
            <person name="Lewin H."/>
            <person name="Damas J."/>
            <person name="Howe K."/>
            <person name="Formenti G."/>
            <person name="Myers G."/>
            <person name="Durbin R."/>
            <person name="Jarvis E.D."/>
        </authorList>
    </citation>
    <scope>NUCLEOTIDE SEQUENCE [LARGE SCALE GENOMIC DNA]</scope>
</reference>
<dbReference type="Pfam" id="PF00041">
    <property type="entry name" value="fn3"/>
    <property type="match status" value="1"/>
</dbReference>
<dbReference type="GeneTree" id="ENSGT00940000157467"/>
<dbReference type="CDD" id="cd00063">
    <property type="entry name" value="FN3"/>
    <property type="match status" value="1"/>
</dbReference>
<dbReference type="Gene3D" id="2.60.40.10">
    <property type="entry name" value="Immunoglobulins"/>
    <property type="match status" value="1"/>
</dbReference>
<evidence type="ECO:0000313" key="3">
    <source>
        <dbReference type="Proteomes" id="UP000694390"/>
    </source>
</evidence>
<protein>
    <recommendedName>
        <fullName evidence="1">Fibronectin type-III domain-containing protein</fullName>
    </recommendedName>
</protein>
<accession>A0A8C4YHU5</accession>
<sequence>MVSSITPESFNLSWTAPDEAFKTFTIEIIDSSRLLEPMEYNISGNLRTAHISGLSPKTDFIVYLSGSTRGFRTKTISAAATTGEPQQVCSGAEHGANTSLDTPQHCNMCSYLLRCIYGGYFSLIGRYIDKGFSTF</sequence>
<evidence type="ECO:0000313" key="2">
    <source>
        <dbReference type="Ensembl" id="ENSGEVP00005025682.1"/>
    </source>
</evidence>
<dbReference type="InterPro" id="IPR036116">
    <property type="entry name" value="FN3_sf"/>
</dbReference>
<dbReference type="Ensembl" id="ENSGEVT00005026997.1">
    <property type="protein sequence ID" value="ENSGEVP00005025682.1"/>
    <property type="gene ID" value="ENSGEVG00005018213.1"/>
</dbReference>
<dbReference type="AlphaFoldDB" id="A0A8C4YHU5"/>
<dbReference type="PROSITE" id="PS50853">
    <property type="entry name" value="FN3"/>
    <property type="match status" value="1"/>
</dbReference>
<dbReference type="InterPro" id="IPR003961">
    <property type="entry name" value="FN3_dom"/>
</dbReference>
<dbReference type="OrthoDB" id="6130531at2759"/>